<name>A0A9P4NBR2_9PLEO</name>
<comment type="caution">
    <text evidence="2">The sequence shown here is derived from an EMBL/GenBank/DDBJ whole genome shotgun (WGS) entry which is preliminary data.</text>
</comment>
<protein>
    <submittedName>
        <fullName evidence="2">Uncharacterized protein</fullName>
    </submittedName>
</protein>
<evidence type="ECO:0000256" key="1">
    <source>
        <dbReference type="SAM" id="MobiDB-lite"/>
    </source>
</evidence>
<gene>
    <name evidence="2" type="ORF">CC78DRAFT_574449</name>
</gene>
<evidence type="ECO:0000313" key="3">
    <source>
        <dbReference type="Proteomes" id="UP000800093"/>
    </source>
</evidence>
<dbReference type="AlphaFoldDB" id="A0A9P4NBR2"/>
<dbReference type="Proteomes" id="UP000800093">
    <property type="component" value="Unassembled WGS sequence"/>
</dbReference>
<dbReference type="EMBL" id="ML986580">
    <property type="protein sequence ID" value="KAF2270314.1"/>
    <property type="molecule type" value="Genomic_DNA"/>
</dbReference>
<keyword evidence="3" id="KW-1185">Reference proteome</keyword>
<evidence type="ECO:0000313" key="2">
    <source>
        <dbReference type="EMBL" id="KAF2270314.1"/>
    </source>
</evidence>
<reference evidence="3" key="1">
    <citation type="journal article" date="2020" name="Stud. Mycol.">
        <title>101 Dothideomycetes genomes: A test case for predicting lifestyles and emergence of pathogens.</title>
        <authorList>
            <person name="Haridas S."/>
            <person name="Albert R."/>
            <person name="Binder M."/>
            <person name="Bloem J."/>
            <person name="LaButti K."/>
            <person name="Salamov A."/>
            <person name="Andreopoulos B."/>
            <person name="Baker S."/>
            <person name="Barry K."/>
            <person name="Bills G."/>
            <person name="Bluhm B."/>
            <person name="Cannon C."/>
            <person name="Castanera R."/>
            <person name="Culley D."/>
            <person name="Daum C."/>
            <person name="Ezra D."/>
            <person name="Gonzalez J."/>
            <person name="Henrissat B."/>
            <person name="Kuo A."/>
            <person name="Liang C."/>
            <person name="Lipzen A."/>
            <person name="Lutzoni F."/>
            <person name="Magnuson J."/>
            <person name="Mondo S."/>
            <person name="Nolan M."/>
            <person name="Ohm R."/>
            <person name="Pangilinan J."/>
            <person name="Park H.-J."/>
            <person name="Ramirez L."/>
            <person name="Alfaro M."/>
            <person name="Sun H."/>
            <person name="Tritt A."/>
            <person name="Yoshinaga Y."/>
            <person name="Zwiers L.-H."/>
            <person name="Turgeon B."/>
            <person name="Goodwin S."/>
            <person name="Spatafora J."/>
            <person name="Crous P."/>
            <person name="Grigoriev I."/>
        </authorList>
    </citation>
    <scope>NUCLEOTIDE SEQUENCE [LARGE SCALE GENOMIC DNA]</scope>
    <source>
        <strain evidence="3">CBS 304.66</strain>
    </source>
</reference>
<accession>A0A9P4NBR2</accession>
<proteinExistence type="predicted"/>
<organism evidence="2 3">
    <name type="scientific">Lojkania enalia</name>
    <dbReference type="NCBI Taxonomy" id="147567"/>
    <lineage>
        <taxon>Eukaryota</taxon>
        <taxon>Fungi</taxon>
        <taxon>Dikarya</taxon>
        <taxon>Ascomycota</taxon>
        <taxon>Pezizomycotina</taxon>
        <taxon>Dothideomycetes</taxon>
        <taxon>Pleosporomycetidae</taxon>
        <taxon>Pleosporales</taxon>
        <taxon>Pleosporales incertae sedis</taxon>
        <taxon>Lojkania</taxon>
    </lineage>
</organism>
<feature type="region of interest" description="Disordered" evidence="1">
    <location>
        <begin position="215"/>
        <end position="241"/>
    </location>
</feature>
<sequence>MASPLPNVADSEGFENRRHRFPLLISALCHWRPRHFHLDAPRCSSRLSSALNETAESVGIADLDRSNIPRAWRSASTVSISRADPRKLLQLNLGPSDATPAPRSISAYCESKMPVCVRQTADSCLVGVRSTGRRALFMLTLSSTAHHSKLRSYRLRTQEHPLYCVLQEYLDRRAAKVGHRGNGVKVMVSAPCCSNAHWTPYPVARVVEAAIHSGIPPSHTVSKSSRRKRALRLPRAGLRAG</sequence>